<evidence type="ECO:0000313" key="2">
    <source>
        <dbReference type="Proteomes" id="UP000692954"/>
    </source>
</evidence>
<reference evidence="1" key="1">
    <citation type="submission" date="2021-01" db="EMBL/GenBank/DDBJ databases">
        <authorList>
            <consortium name="Genoscope - CEA"/>
            <person name="William W."/>
        </authorList>
    </citation>
    <scope>NUCLEOTIDE SEQUENCE</scope>
</reference>
<name>A0A8S1RQN4_9CILI</name>
<gene>
    <name evidence="1" type="ORF">PSON_ATCC_30995.1.T1980006</name>
</gene>
<evidence type="ECO:0000313" key="1">
    <source>
        <dbReference type="EMBL" id="CAD8128834.1"/>
    </source>
</evidence>
<protein>
    <submittedName>
        <fullName evidence="1">Uncharacterized protein</fullName>
    </submittedName>
</protein>
<dbReference type="EMBL" id="CAJJDN010000198">
    <property type="protein sequence ID" value="CAD8128834.1"/>
    <property type="molecule type" value="Genomic_DNA"/>
</dbReference>
<dbReference type="AlphaFoldDB" id="A0A8S1RQN4"/>
<proteinExistence type="predicted"/>
<accession>A0A8S1RQN4</accession>
<comment type="caution">
    <text evidence="1">The sequence shown here is derived from an EMBL/GenBank/DDBJ whole genome shotgun (WGS) entry which is preliminary data.</text>
</comment>
<dbReference type="Proteomes" id="UP000692954">
    <property type="component" value="Unassembled WGS sequence"/>
</dbReference>
<sequence length="146" mass="17889">MYSLDKHDNEVVSLSQIYQKHNQYLVQMVRIKLQFGKEVNKINLNLNILLQQRKVITKKYFEQQNIQLIYQIIVFNLIVNKQFPIVYIKERNLVVVRHKTYIYIIRKCGLELEDKFPLIKCTCFYVYYEHQNQRRTLEFLKRNKIS</sequence>
<organism evidence="1 2">
    <name type="scientific">Paramecium sonneborni</name>
    <dbReference type="NCBI Taxonomy" id="65129"/>
    <lineage>
        <taxon>Eukaryota</taxon>
        <taxon>Sar</taxon>
        <taxon>Alveolata</taxon>
        <taxon>Ciliophora</taxon>
        <taxon>Intramacronucleata</taxon>
        <taxon>Oligohymenophorea</taxon>
        <taxon>Peniculida</taxon>
        <taxon>Parameciidae</taxon>
        <taxon>Paramecium</taxon>
    </lineage>
</organism>
<keyword evidence="2" id="KW-1185">Reference proteome</keyword>